<dbReference type="Gene3D" id="2.20.200.10">
    <property type="entry name" value="Outer membrane efflux proteins (OEP)"/>
    <property type="match status" value="1"/>
</dbReference>
<dbReference type="SUPFAM" id="SSF56954">
    <property type="entry name" value="Outer membrane efflux proteins (OEP)"/>
    <property type="match status" value="1"/>
</dbReference>
<dbReference type="PANTHER" id="PTHR30203">
    <property type="entry name" value="OUTER MEMBRANE CATION EFFLUX PROTEIN"/>
    <property type="match status" value="1"/>
</dbReference>
<keyword evidence="2" id="KW-0732">Signal</keyword>
<dbReference type="EMBL" id="BBPI01000016">
    <property type="protein sequence ID" value="GAL99881.1"/>
    <property type="molecule type" value="Genomic_DNA"/>
</dbReference>
<comment type="caution">
    <text evidence="3">The sequence shown here is derived from an EMBL/GenBank/DDBJ whole genome shotgun (WGS) entry which is preliminary data.</text>
</comment>
<comment type="similarity">
    <text evidence="1 2">Belongs to the outer membrane factor (OMF) (TC 1.B.17) family.</text>
</comment>
<comment type="subcellular location">
    <subcellularLocation>
        <location evidence="2">Cell membrane</location>
        <topology evidence="2">Lipid-anchor</topology>
    </subcellularLocation>
</comment>
<name>A0A0A1W3W8_9SPHN</name>
<dbReference type="AlphaFoldDB" id="A0A0A1W3W8"/>
<dbReference type="eggNOG" id="COG1538">
    <property type="taxonomic scope" value="Bacteria"/>
</dbReference>
<feature type="signal peptide" evidence="2">
    <location>
        <begin position="1"/>
        <end position="21"/>
    </location>
</feature>
<dbReference type="OrthoDB" id="7181739at2"/>
<reference evidence="3 4" key="1">
    <citation type="submission" date="2014-11" db="EMBL/GenBank/DDBJ databases">
        <title>Whole genome shotgun sequence of Sphingomonas parapaucimobilis NBRC 15100.</title>
        <authorList>
            <person name="Katano-Makiyama Y."/>
            <person name="Hosoyama A."/>
            <person name="Hashimoto M."/>
            <person name="Hosoyama Y."/>
            <person name="Noguchi M."/>
            <person name="Numata M."/>
            <person name="Tsuchikane K."/>
            <person name="Hirakata S."/>
            <person name="Uohara A."/>
            <person name="Shimodaira J."/>
            <person name="Ohji S."/>
            <person name="Ichikawa N."/>
            <person name="Kimura A."/>
            <person name="Yamazoe A."/>
            <person name="Fujita N."/>
        </authorList>
    </citation>
    <scope>NUCLEOTIDE SEQUENCE [LARGE SCALE GENOMIC DNA]</scope>
    <source>
        <strain evidence="3 4">NBRC 15100</strain>
    </source>
</reference>
<organism evidence="3 4">
    <name type="scientific">Sphingomonas parapaucimobilis NBRC 15100</name>
    <dbReference type="NCBI Taxonomy" id="1219049"/>
    <lineage>
        <taxon>Bacteria</taxon>
        <taxon>Pseudomonadati</taxon>
        <taxon>Pseudomonadota</taxon>
        <taxon>Alphaproteobacteria</taxon>
        <taxon>Sphingomonadales</taxon>
        <taxon>Sphingomonadaceae</taxon>
        <taxon>Sphingomonas</taxon>
    </lineage>
</organism>
<dbReference type="Proteomes" id="UP000032305">
    <property type="component" value="Unassembled WGS sequence"/>
</dbReference>
<feature type="chain" id="PRO_5001433727" evidence="2">
    <location>
        <begin position="22"/>
        <end position="477"/>
    </location>
</feature>
<keyword evidence="2" id="KW-0472">Membrane</keyword>
<gene>
    <name evidence="3" type="ORF">SP5_016_00120</name>
</gene>
<dbReference type="RefSeq" id="WP_042483835.1">
    <property type="nucleotide sequence ID" value="NZ_BBPI01000016.1"/>
</dbReference>
<dbReference type="Gene3D" id="1.20.1600.10">
    <property type="entry name" value="Outer membrane efflux proteins (OEP)"/>
    <property type="match status" value="1"/>
</dbReference>
<evidence type="ECO:0000256" key="1">
    <source>
        <dbReference type="ARBA" id="ARBA00007613"/>
    </source>
</evidence>
<protein>
    <submittedName>
        <fullName evidence="3">Putative outer membrane efflux protein</fullName>
    </submittedName>
</protein>
<dbReference type="GO" id="GO:0005886">
    <property type="term" value="C:plasma membrane"/>
    <property type="evidence" value="ECO:0007669"/>
    <property type="project" value="UniProtKB-SubCell"/>
</dbReference>
<dbReference type="NCBIfam" id="TIGR01845">
    <property type="entry name" value="outer_NodT"/>
    <property type="match status" value="1"/>
</dbReference>
<dbReference type="Pfam" id="PF02321">
    <property type="entry name" value="OEP"/>
    <property type="match status" value="2"/>
</dbReference>
<proteinExistence type="inferred from homology"/>
<keyword evidence="2" id="KW-0564">Palmitate</keyword>
<dbReference type="PROSITE" id="PS51257">
    <property type="entry name" value="PROKAR_LIPOPROTEIN"/>
    <property type="match status" value="1"/>
</dbReference>
<evidence type="ECO:0000256" key="2">
    <source>
        <dbReference type="RuleBase" id="RU362097"/>
    </source>
</evidence>
<dbReference type="PANTHER" id="PTHR30203:SF33">
    <property type="entry name" value="BLR4455 PROTEIN"/>
    <property type="match status" value="1"/>
</dbReference>
<accession>A0A0A1W3W8</accession>
<keyword evidence="2" id="KW-0812">Transmembrane</keyword>
<evidence type="ECO:0000313" key="4">
    <source>
        <dbReference type="Proteomes" id="UP000032305"/>
    </source>
</evidence>
<dbReference type="InterPro" id="IPR010131">
    <property type="entry name" value="MdtP/NodT-like"/>
</dbReference>
<keyword evidence="4" id="KW-1185">Reference proteome</keyword>
<dbReference type="GO" id="GO:0015562">
    <property type="term" value="F:efflux transmembrane transporter activity"/>
    <property type="evidence" value="ECO:0007669"/>
    <property type="project" value="InterPro"/>
</dbReference>
<dbReference type="InterPro" id="IPR003423">
    <property type="entry name" value="OMP_efflux"/>
</dbReference>
<keyword evidence="2" id="KW-0449">Lipoprotein</keyword>
<sequence length="477" mass="49149">MKRFLTLPLLACVSASISGCAVGPHDLDAHANLPPMAPAPVIAPATGPAQTVSATVAPEWWHAFGNAQLDALVAEALAHNNDVGVAEAALRQAREQARATRGSLLFPQGGLNYNVQRTRVSNALSPAVADQNQQLYTLHTAQVSVSYDVDAFGGNRAQVRSAVARAEVERHQLDAARMTVAANLVTALIERASLAEQVAAAQTAVKVNRDILSALQQRQRLGAVGASDVATQQAALATAEGALPPLVRAEAAQRTVIATLIGRPAGSPLPPLPELSQLTLPSELPAIVPSELVHRRPDVLAAAAQLQGAGADVGAAIAARLPSIQLSANAGGSAQNFGDMFKSGNPFWALLGGVTQPLFHANALRHQQKAAEAALDGAKAQYRQAVLQAFGNVADSLTGLSTDAQALDAAQRASNAAGQALTFARRQLALGDVGTLQLLNATATDAQARSQLIQAKAARMTDTVALFQAAGGPVTGS</sequence>
<keyword evidence="2" id="KW-1134">Transmembrane beta strand</keyword>
<evidence type="ECO:0000313" key="3">
    <source>
        <dbReference type="EMBL" id="GAL99881.1"/>
    </source>
</evidence>